<accession>A0ABD3R119</accession>
<dbReference type="PROSITE" id="PS51257">
    <property type="entry name" value="PROKAR_LIPOPROTEIN"/>
    <property type="match status" value="1"/>
</dbReference>
<evidence type="ECO:0000256" key="1">
    <source>
        <dbReference type="SAM" id="MobiDB-lite"/>
    </source>
</evidence>
<feature type="transmembrane region" description="Helical" evidence="2">
    <location>
        <begin position="194"/>
        <end position="214"/>
    </location>
</feature>
<keyword evidence="5" id="KW-1185">Reference proteome</keyword>
<keyword evidence="2" id="KW-0472">Membrane</keyword>
<dbReference type="Proteomes" id="UP001530377">
    <property type="component" value="Unassembled WGS sequence"/>
</dbReference>
<proteinExistence type="predicted"/>
<organism evidence="4 5">
    <name type="scientific">Cyclostephanos tholiformis</name>
    <dbReference type="NCBI Taxonomy" id="382380"/>
    <lineage>
        <taxon>Eukaryota</taxon>
        <taxon>Sar</taxon>
        <taxon>Stramenopiles</taxon>
        <taxon>Ochrophyta</taxon>
        <taxon>Bacillariophyta</taxon>
        <taxon>Coscinodiscophyceae</taxon>
        <taxon>Thalassiosirophycidae</taxon>
        <taxon>Stephanodiscales</taxon>
        <taxon>Stephanodiscaceae</taxon>
        <taxon>Cyclostephanos</taxon>
    </lineage>
</organism>
<keyword evidence="2" id="KW-1133">Transmembrane helix</keyword>
<reference evidence="4 5" key="1">
    <citation type="submission" date="2024-10" db="EMBL/GenBank/DDBJ databases">
        <title>Updated reference genomes for cyclostephanoid diatoms.</title>
        <authorList>
            <person name="Roberts W.R."/>
            <person name="Alverson A.J."/>
        </authorList>
    </citation>
    <scope>NUCLEOTIDE SEQUENCE [LARGE SCALE GENOMIC DNA]</scope>
    <source>
        <strain evidence="4 5">AJA228-03</strain>
    </source>
</reference>
<keyword evidence="2" id="KW-0812">Transmembrane</keyword>
<keyword evidence="3" id="KW-0732">Signal</keyword>
<dbReference type="EMBL" id="JALLPB020000855">
    <property type="protein sequence ID" value="KAL3806238.1"/>
    <property type="molecule type" value="Genomic_DNA"/>
</dbReference>
<feature type="transmembrane region" description="Helical" evidence="2">
    <location>
        <begin position="420"/>
        <end position="445"/>
    </location>
</feature>
<sequence length="495" mass="53528">MVMRRHDVVIRLLLSLSFALACAASSSPAAVVFTGGASSSPRSASSSTSFVVGLGGRWRCVDDDVVVGRRGAWGKGSSRFVGPISLATNAGTWGRRRRYDVYDGDAVVRSYETTCRADANDDDDAADAIFAMKSSTPSFLEETQTLLRVLLPASASGILATYLFPTLCRHITKFVIETTSGQHVSMLGDATSSFVGLVGLLYSILMGQVFGFLYGQQEALYYALYDEVTEAKSLLEQVALVSQGRTMYVTCLDSIARYVRDDLLRGTMLSTSESRSSTNGATTTAMGGGRRSRSSRWWRGRIWRRRRHVDNAKTVITPSSLLSARPADDPLEAILYLTSVGTPGMIYDTVRSLRQARSRRLGALQRKVPMMHLAILWILGGVMISSFPILVGVGGASVIASSASAGSASSMRAAAGAVSYGGIITLQGMFFGMATFAVVMTKLVLGELWRTKAHSGAYNVDAALRVMVRGLQNELEERTNEATGAMERRRIDDYQ</sequence>
<feature type="compositionally biased region" description="Polar residues" evidence="1">
    <location>
        <begin position="270"/>
        <end position="285"/>
    </location>
</feature>
<feature type="transmembrane region" description="Helical" evidence="2">
    <location>
        <begin position="374"/>
        <end position="400"/>
    </location>
</feature>
<evidence type="ECO:0000256" key="2">
    <source>
        <dbReference type="SAM" id="Phobius"/>
    </source>
</evidence>
<gene>
    <name evidence="4" type="ORF">ACHAXA_008222</name>
</gene>
<evidence type="ECO:0000256" key="3">
    <source>
        <dbReference type="SAM" id="SignalP"/>
    </source>
</evidence>
<protein>
    <submittedName>
        <fullName evidence="4">Uncharacterized protein</fullName>
    </submittedName>
</protein>
<feature type="chain" id="PRO_5044778247" evidence="3">
    <location>
        <begin position="24"/>
        <end position="495"/>
    </location>
</feature>
<dbReference type="AlphaFoldDB" id="A0ABD3R119"/>
<name>A0ABD3R119_9STRA</name>
<feature type="signal peptide" evidence="3">
    <location>
        <begin position="1"/>
        <end position="23"/>
    </location>
</feature>
<evidence type="ECO:0000313" key="5">
    <source>
        <dbReference type="Proteomes" id="UP001530377"/>
    </source>
</evidence>
<comment type="caution">
    <text evidence="4">The sequence shown here is derived from an EMBL/GenBank/DDBJ whole genome shotgun (WGS) entry which is preliminary data.</text>
</comment>
<feature type="region of interest" description="Disordered" evidence="1">
    <location>
        <begin position="270"/>
        <end position="292"/>
    </location>
</feature>
<evidence type="ECO:0000313" key="4">
    <source>
        <dbReference type="EMBL" id="KAL3806238.1"/>
    </source>
</evidence>